<dbReference type="InterPro" id="IPR050128">
    <property type="entry name" value="Sulfate_adenylyltrnsfr_sub2"/>
</dbReference>
<sequence length="462" mass="53614">MSNGLFQESVIDDILDEIELVYKHDKKPWIIGYSGGKDSTTVCQLVFSMLKRLPKEERIKPVYIVSSDTMVENPIVIEYLKEMLQMIDQSAKAQELAIFARLVRPRIEETFWSSLIGLGYPTPEPPGFRWCTDRLKIYPSNRFIRERVENEGEVVILLGVRKAESAARARRIEERKIVGKLLNKHEVIDGAYVYNPISELSTEEVWSILLNTNNGISPWGSDNNFLLSLYKSEEGGECPFTIVETKKDANIPTCGNTRFGCWVCTMVREDKSLKGFIESGERWLVPLREFRDWLLSIRNDPNLRDTKRRDGTVYEKGDGSRGFGPFTLTGRKIILEKLLEVENEVGIDLITIDELRKIDEIWDKEGDLSRRELVDLYKKIKGKPLPWDTFKKPLYDEKIIDQLKIYCEQYGIEFELISKLIISINTNKLNTRRPVLKESFEKILNASWLHHHHIKEGFDYDN</sequence>
<dbReference type="Proteomes" id="UP000320776">
    <property type="component" value="Chromosome"/>
</dbReference>
<organism evidence="2 3">
    <name type="scientific">Sporomusa termitida</name>
    <dbReference type="NCBI Taxonomy" id="2377"/>
    <lineage>
        <taxon>Bacteria</taxon>
        <taxon>Bacillati</taxon>
        <taxon>Bacillota</taxon>
        <taxon>Negativicutes</taxon>
        <taxon>Selenomonadales</taxon>
        <taxon>Sporomusaceae</taxon>
        <taxon>Sporomusa</taxon>
    </lineage>
</organism>
<name>A0A517DWS9_9FIRM</name>
<dbReference type="AlphaFoldDB" id="A0A517DWS9"/>
<proteinExistence type="predicted"/>
<dbReference type="KEGG" id="sted:SPTER_32240"/>
<dbReference type="Pfam" id="PF01507">
    <property type="entry name" value="PAPS_reduct"/>
    <property type="match status" value="1"/>
</dbReference>
<dbReference type="GO" id="GO:0016740">
    <property type="term" value="F:transferase activity"/>
    <property type="evidence" value="ECO:0007669"/>
    <property type="project" value="UniProtKB-KW"/>
</dbReference>
<dbReference type="REBASE" id="345433">
    <property type="entry name" value="M.Ste4440DndCP"/>
</dbReference>
<evidence type="ECO:0000259" key="1">
    <source>
        <dbReference type="Pfam" id="PF01507"/>
    </source>
</evidence>
<keyword evidence="3" id="KW-1185">Reference proteome</keyword>
<dbReference type="PANTHER" id="PTHR43196:SF2">
    <property type="entry name" value="PHOSPHOADENOSINE PHOSPHOSULFATE REDUCTASE"/>
    <property type="match status" value="1"/>
</dbReference>
<dbReference type="InterPro" id="IPR002500">
    <property type="entry name" value="PAPS_reduct_dom"/>
</dbReference>
<protein>
    <submittedName>
        <fullName evidence="2">Putative sulfurtransferase DndC</fullName>
    </submittedName>
</protein>
<dbReference type="NCBIfam" id="TIGR03183">
    <property type="entry name" value="DNA_S_dndC"/>
    <property type="match status" value="1"/>
</dbReference>
<evidence type="ECO:0000313" key="3">
    <source>
        <dbReference type="Proteomes" id="UP000320776"/>
    </source>
</evidence>
<dbReference type="PANTHER" id="PTHR43196">
    <property type="entry name" value="SULFATE ADENYLYLTRANSFERASE SUBUNIT 2"/>
    <property type="match status" value="1"/>
</dbReference>
<evidence type="ECO:0000313" key="2">
    <source>
        <dbReference type="EMBL" id="QDR81810.1"/>
    </source>
</evidence>
<dbReference type="InterPro" id="IPR017598">
    <property type="entry name" value="SulphurTrfase_DndC"/>
</dbReference>
<dbReference type="Gene3D" id="3.40.50.620">
    <property type="entry name" value="HUPs"/>
    <property type="match status" value="1"/>
</dbReference>
<dbReference type="EMBL" id="CP036259">
    <property type="protein sequence ID" value="QDR81810.1"/>
    <property type="molecule type" value="Genomic_DNA"/>
</dbReference>
<keyword evidence="2" id="KW-0808">Transferase</keyword>
<dbReference type="InterPro" id="IPR014729">
    <property type="entry name" value="Rossmann-like_a/b/a_fold"/>
</dbReference>
<feature type="domain" description="Phosphoadenosine phosphosulphate reductase" evidence="1">
    <location>
        <begin position="31"/>
        <end position="218"/>
    </location>
</feature>
<accession>A0A517DWS9</accession>
<dbReference type="OrthoDB" id="9774475at2"/>
<dbReference type="RefSeq" id="WP_144351262.1">
    <property type="nucleotide sequence ID" value="NZ_CP036259.1"/>
</dbReference>
<reference evidence="2 3" key="1">
    <citation type="submission" date="2019-02" db="EMBL/GenBank/DDBJ databases">
        <title>Closed genome of Sporomusa termitida DSM 4440.</title>
        <authorList>
            <person name="Poehlein A."/>
            <person name="Daniel R."/>
        </authorList>
    </citation>
    <scope>NUCLEOTIDE SEQUENCE [LARGE SCALE GENOMIC DNA]</scope>
    <source>
        <strain evidence="2 3">DSM 4440</strain>
    </source>
</reference>
<gene>
    <name evidence="2" type="ORF">SPTER_32240</name>
</gene>
<dbReference type="SUPFAM" id="SSF52402">
    <property type="entry name" value="Adenine nucleotide alpha hydrolases-like"/>
    <property type="match status" value="1"/>
</dbReference>